<organism evidence="2 3">
    <name type="scientific">Penicillium salamii</name>
    <dbReference type="NCBI Taxonomy" id="1612424"/>
    <lineage>
        <taxon>Eukaryota</taxon>
        <taxon>Fungi</taxon>
        <taxon>Dikarya</taxon>
        <taxon>Ascomycota</taxon>
        <taxon>Pezizomycotina</taxon>
        <taxon>Eurotiomycetes</taxon>
        <taxon>Eurotiomycetidae</taxon>
        <taxon>Eurotiales</taxon>
        <taxon>Aspergillaceae</taxon>
        <taxon>Penicillium</taxon>
    </lineage>
</organism>
<gene>
    <name evidence="2" type="ORF">PSALAMII_LOCUS2762</name>
</gene>
<keyword evidence="1" id="KW-0812">Transmembrane</keyword>
<sequence length="78" mass="8488">MSLNEVWEAASTTPFIPLVGKDAQFSVGFNLLLLALVTATLFGLSKPISTRHRILGCTGRSGIRVSSLLHLDSRQTIY</sequence>
<comment type="caution">
    <text evidence="2">The sequence shown here is derived from an EMBL/GenBank/DDBJ whole genome shotgun (WGS) entry which is preliminary data.</text>
</comment>
<dbReference type="Proteomes" id="UP001152646">
    <property type="component" value="Unassembled WGS sequence"/>
</dbReference>
<protein>
    <submittedName>
        <fullName evidence="2">Uncharacterized protein</fullName>
    </submittedName>
</protein>
<keyword evidence="1" id="KW-0472">Membrane</keyword>
<dbReference type="EMBL" id="CAJVPA010000110">
    <property type="protein sequence ID" value="CAG8335660.1"/>
    <property type="molecule type" value="Genomic_DNA"/>
</dbReference>
<keyword evidence="1" id="KW-1133">Transmembrane helix</keyword>
<accession>A0A9W4IMV8</accession>
<evidence type="ECO:0000256" key="1">
    <source>
        <dbReference type="SAM" id="Phobius"/>
    </source>
</evidence>
<reference evidence="2" key="1">
    <citation type="submission" date="2021-07" db="EMBL/GenBank/DDBJ databases">
        <authorList>
            <person name="Branca A.L. A."/>
        </authorList>
    </citation>
    <scope>NUCLEOTIDE SEQUENCE</scope>
</reference>
<evidence type="ECO:0000313" key="2">
    <source>
        <dbReference type="EMBL" id="CAG8335660.1"/>
    </source>
</evidence>
<name>A0A9W4IMV8_9EURO</name>
<dbReference type="AlphaFoldDB" id="A0A9W4IMV8"/>
<proteinExistence type="predicted"/>
<feature type="transmembrane region" description="Helical" evidence="1">
    <location>
        <begin position="23"/>
        <end position="44"/>
    </location>
</feature>
<dbReference type="OrthoDB" id="5371169at2759"/>
<evidence type="ECO:0000313" key="3">
    <source>
        <dbReference type="Proteomes" id="UP001152646"/>
    </source>
</evidence>